<proteinExistence type="predicted"/>
<accession>A0A1I4PNB4</accession>
<evidence type="ECO:0000313" key="2">
    <source>
        <dbReference type="Proteomes" id="UP000199048"/>
    </source>
</evidence>
<protein>
    <submittedName>
        <fullName evidence="1">Uncharacterized protein</fullName>
    </submittedName>
</protein>
<evidence type="ECO:0000313" key="1">
    <source>
        <dbReference type="EMBL" id="SFM29322.1"/>
    </source>
</evidence>
<name>A0A1I4PNB4_9HYPH</name>
<keyword evidence="2" id="KW-1185">Reference proteome</keyword>
<dbReference type="STRING" id="582667.SAMN05192568_102598"/>
<dbReference type="AlphaFoldDB" id="A0A1I4PNB4"/>
<dbReference type="Pfam" id="PF11848">
    <property type="entry name" value="DUF3368"/>
    <property type="match status" value="1"/>
</dbReference>
<sequence length="203" mass="23212">MTALAMLDLVIPDTGPLITLALIDRLDLLDRFQCPILVTDMIHAELTRGPDTAPDKAAFEHWYRARGNRVQTVDTLYGTMWRELPDETRRSIKRQFPNAGEESIREFAGRVAEVLPEDDQILVLFEEEKVKRMSFGRHVHLLHTWAFMVALERMGVIPSADDLHKQVEQRGRTIARDVYERRASAGGGDVQDWTDDYDRPAGI</sequence>
<reference evidence="2" key="1">
    <citation type="submission" date="2016-10" db="EMBL/GenBank/DDBJ databases">
        <authorList>
            <person name="Varghese N."/>
            <person name="Submissions S."/>
        </authorList>
    </citation>
    <scope>NUCLEOTIDE SEQUENCE [LARGE SCALE GENOMIC DNA]</scope>
    <source>
        <strain evidence="2">BL36</strain>
    </source>
</reference>
<gene>
    <name evidence="1" type="ORF">SAMN05192568_102598</name>
</gene>
<dbReference type="Proteomes" id="UP000199048">
    <property type="component" value="Unassembled WGS sequence"/>
</dbReference>
<dbReference type="InterPro" id="IPR021799">
    <property type="entry name" value="PIN-like_prokaryotic"/>
</dbReference>
<organism evidence="1 2">
    <name type="scientific">Methylobacterium pseudosasicola</name>
    <dbReference type="NCBI Taxonomy" id="582667"/>
    <lineage>
        <taxon>Bacteria</taxon>
        <taxon>Pseudomonadati</taxon>
        <taxon>Pseudomonadota</taxon>
        <taxon>Alphaproteobacteria</taxon>
        <taxon>Hyphomicrobiales</taxon>
        <taxon>Methylobacteriaceae</taxon>
        <taxon>Methylobacterium</taxon>
    </lineage>
</organism>
<dbReference type="EMBL" id="FOTK01000025">
    <property type="protein sequence ID" value="SFM29322.1"/>
    <property type="molecule type" value="Genomic_DNA"/>
</dbReference>